<proteinExistence type="predicted"/>
<keyword evidence="1" id="KW-0732">Signal</keyword>
<dbReference type="KEGG" id="cfl:Cfla_2028"/>
<name>D5UFC6_CELFN</name>
<dbReference type="AlphaFoldDB" id="D5UFC6"/>
<evidence type="ECO:0008006" key="4">
    <source>
        <dbReference type="Google" id="ProtNLM"/>
    </source>
</evidence>
<evidence type="ECO:0000256" key="1">
    <source>
        <dbReference type="SAM" id="SignalP"/>
    </source>
</evidence>
<dbReference type="Proteomes" id="UP000000849">
    <property type="component" value="Chromosome"/>
</dbReference>
<dbReference type="HOGENOM" id="CLU_1072376_0_0_11"/>
<gene>
    <name evidence="2" type="ordered locus">Cfla_2028</name>
</gene>
<feature type="chain" id="PRO_5003077412" description="Tat pathway signal sequence domain protein" evidence="1">
    <location>
        <begin position="31"/>
        <end position="259"/>
    </location>
</feature>
<accession>D5UFC6</accession>
<protein>
    <recommendedName>
        <fullName evidence="4">Tat pathway signal sequence domain protein</fullName>
    </recommendedName>
</protein>
<evidence type="ECO:0000313" key="3">
    <source>
        <dbReference type="Proteomes" id="UP000000849"/>
    </source>
</evidence>
<dbReference type="EMBL" id="CP001964">
    <property type="protein sequence ID" value="ADG74923.1"/>
    <property type="molecule type" value="Genomic_DNA"/>
</dbReference>
<evidence type="ECO:0000313" key="2">
    <source>
        <dbReference type="EMBL" id="ADG74923.1"/>
    </source>
</evidence>
<reference evidence="2 3" key="1">
    <citation type="journal article" date="2010" name="Stand. Genomic Sci.">
        <title>Complete genome sequence of Cellulomonas flavigena type strain (134).</title>
        <authorList>
            <person name="Abt B."/>
            <person name="Foster B."/>
            <person name="Lapidus A."/>
            <person name="Clum A."/>
            <person name="Sun H."/>
            <person name="Pukall R."/>
            <person name="Lucas S."/>
            <person name="Glavina Del Rio T."/>
            <person name="Nolan M."/>
            <person name="Tice H."/>
            <person name="Cheng J.F."/>
            <person name="Pitluck S."/>
            <person name="Liolios K."/>
            <person name="Ivanova N."/>
            <person name="Mavromatis K."/>
            <person name="Ovchinnikova G."/>
            <person name="Pati A."/>
            <person name="Goodwin L."/>
            <person name="Chen A."/>
            <person name="Palaniappan K."/>
            <person name="Land M."/>
            <person name="Hauser L."/>
            <person name="Chang Y.J."/>
            <person name="Jeffries C.D."/>
            <person name="Rohde M."/>
            <person name="Goker M."/>
            <person name="Woyke T."/>
            <person name="Bristow J."/>
            <person name="Eisen J.A."/>
            <person name="Markowitz V."/>
            <person name="Hugenholtz P."/>
            <person name="Kyrpides N.C."/>
            <person name="Klenk H.P."/>
        </authorList>
    </citation>
    <scope>NUCLEOTIDE SEQUENCE [LARGE SCALE GENOMIC DNA]</scope>
    <source>
        <strain evidence="3">ATCC 482 / DSM 20109 / BCRC 11376 / JCM 18109 / NBRC 3775 / NCIMB 8073 / NRS 134</strain>
    </source>
</reference>
<sequence>MLRTHRAVRVLTTVLLAAGAAALPATASHAAATSFNLSVSGNGNALGSTNGTIDANGTTATYTVNVCGQSTYPNTRVTIKAGTATASHYAGSGRCESFTGTLTSTYAISSATVTLAGSTFVGSSHTTYTKDTTVWLGSSPTLPPAVETTRSFDVTARGGSNNSLSLGNAQGSVTATRGVSTASYSVRLCGQNTYPNAFVQLSAGTAIATHYVSYQGCQTFTGTLQSGYGISTVSVTVQGGTFYPGNTYQTATKTTTLSF</sequence>
<organism evidence="2 3">
    <name type="scientific">Cellulomonas flavigena (strain ATCC 482 / DSM 20109 / BCRC 11376 / JCM 18109 / NBRC 3775 / NCIMB 8073 / NRS 134)</name>
    <dbReference type="NCBI Taxonomy" id="446466"/>
    <lineage>
        <taxon>Bacteria</taxon>
        <taxon>Bacillati</taxon>
        <taxon>Actinomycetota</taxon>
        <taxon>Actinomycetes</taxon>
        <taxon>Micrococcales</taxon>
        <taxon>Cellulomonadaceae</taxon>
        <taxon>Cellulomonas</taxon>
    </lineage>
</organism>
<dbReference type="RefSeq" id="WP_013117257.1">
    <property type="nucleotide sequence ID" value="NC_014151.1"/>
</dbReference>
<keyword evidence="3" id="KW-1185">Reference proteome</keyword>
<dbReference type="STRING" id="446466.Cfla_2028"/>
<feature type="signal peptide" evidence="1">
    <location>
        <begin position="1"/>
        <end position="30"/>
    </location>
</feature>